<sequence length="389" mass="43303">MSDGEELSMEEQLRQLQERVRQLQADNDRLKVSSTPSGGGAEPAILVGGSLTGVNVGGAATSQTSGTSERPERYVYLPRERKCPRFSGKNTDPLPIEEWVEEARRSLAVRHMSRAEQALFLYDLLDGEAKNEIRFRPSTDRVDPDKILTILTETYGCAKSLVSLQQQFFQRKQKEGESIREFSHALLSLMEAVKRRDSTSILNSDALVRDQFIEHVRDGLLRRELKRSVRLNPEVTFLNIRSEAIRWTEDGERAGAPRPRAYSCDSQAQVVSERHVDSQAVAAKANDDLSDIKECLRKQQAQLDRMWQHINSISHPPPMQARGPSGPPRRPYRFQPDGRPICLRCNEPGHIARFCHAELPAGAGSSGRAGAATQGGTAAIGVVNEQQGN</sequence>
<dbReference type="Pfam" id="PF14893">
    <property type="entry name" value="PNMA"/>
    <property type="match status" value="1"/>
</dbReference>
<dbReference type="AlphaFoldDB" id="A0ABD1KGZ8"/>
<protein>
    <recommendedName>
        <fullName evidence="3">CCHC-type domain-containing protein</fullName>
    </recommendedName>
</protein>
<evidence type="ECO:0000313" key="5">
    <source>
        <dbReference type="Proteomes" id="UP001591681"/>
    </source>
</evidence>
<dbReference type="InterPro" id="IPR026523">
    <property type="entry name" value="PNMA"/>
</dbReference>
<organism evidence="4 5">
    <name type="scientific">Coilia grayii</name>
    <name type="common">Gray's grenadier anchovy</name>
    <dbReference type="NCBI Taxonomy" id="363190"/>
    <lineage>
        <taxon>Eukaryota</taxon>
        <taxon>Metazoa</taxon>
        <taxon>Chordata</taxon>
        <taxon>Craniata</taxon>
        <taxon>Vertebrata</taxon>
        <taxon>Euteleostomi</taxon>
        <taxon>Actinopterygii</taxon>
        <taxon>Neopterygii</taxon>
        <taxon>Teleostei</taxon>
        <taxon>Clupei</taxon>
        <taxon>Clupeiformes</taxon>
        <taxon>Clupeoidei</taxon>
        <taxon>Engraulidae</taxon>
        <taxon>Coilinae</taxon>
        <taxon>Coilia</taxon>
    </lineage>
</organism>
<keyword evidence="1" id="KW-0863">Zinc-finger</keyword>
<feature type="region of interest" description="Disordered" evidence="2">
    <location>
        <begin position="20"/>
        <end position="41"/>
    </location>
</feature>
<dbReference type="Proteomes" id="UP001591681">
    <property type="component" value="Unassembled WGS sequence"/>
</dbReference>
<keyword evidence="1" id="KW-0479">Metal-binding</keyword>
<accession>A0ABD1KGZ8</accession>
<evidence type="ECO:0000313" key="4">
    <source>
        <dbReference type="EMBL" id="KAL2098415.1"/>
    </source>
</evidence>
<feature type="compositionally biased region" description="Pro residues" evidence="2">
    <location>
        <begin position="315"/>
        <end position="329"/>
    </location>
</feature>
<dbReference type="GO" id="GO:0008270">
    <property type="term" value="F:zinc ion binding"/>
    <property type="evidence" value="ECO:0007669"/>
    <property type="project" value="UniProtKB-KW"/>
</dbReference>
<feature type="domain" description="CCHC-type" evidence="3">
    <location>
        <begin position="342"/>
        <end position="355"/>
    </location>
</feature>
<evidence type="ECO:0000259" key="3">
    <source>
        <dbReference type="PROSITE" id="PS50158"/>
    </source>
</evidence>
<keyword evidence="1" id="KW-0862">Zinc</keyword>
<proteinExistence type="predicted"/>
<reference evidence="4 5" key="1">
    <citation type="submission" date="2024-09" db="EMBL/GenBank/DDBJ databases">
        <title>A chromosome-level genome assembly of Gray's grenadier anchovy, Coilia grayii.</title>
        <authorList>
            <person name="Fu Z."/>
        </authorList>
    </citation>
    <scope>NUCLEOTIDE SEQUENCE [LARGE SCALE GENOMIC DNA]</scope>
    <source>
        <strain evidence="4">G4</strain>
        <tissue evidence="4">Muscle</tissue>
    </source>
</reference>
<evidence type="ECO:0000256" key="2">
    <source>
        <dbReference type="SAM" id="MobiDB-lite"/>
    </source>
</evidence>
<dbReference type="PANTHER" id="PTHR23095:SF17">
    <property type="entry name" value="PARANEOPLASTIC ANTIGEN MA1"/>
    <property type="match status" value="1"/>
</dbReference>
<dbReference type="PANTHER" id="PTHR23095">
    <property type="entry name" value="PARANEOPLASTIC ANTIGEN"/>
    <property type="match status" value="1"/>
</dbReference>
<dbReference type="InterPro" id="IPR048270">
    <property type="entry name" value="PNMA_C"/>
</dbReference>
<feature type="compositionally biased region" description="Basic and acidic residues" evidence="2">
    <location>
        <begin position="20"/>
        <end position="31"/>
    </location>
</feature>
<gene>
    <name evidence="4" type="ORF">ACEWY4_007622</name>
</gene>
<keyword evidence="5" id="KW-1185">Reference proteome</keyword>
<feature type="region of interest" description="Disordered" evidence="2">
    <location>
        <begin position="313"/>
        <end position="333"/>
    </location>
</feature>
<dbReference type="InterPro" id="IPR001878">
    <property type="entry name" value="Znf_CCHC"/>
</dbReference>
<dbReference type="EMBL" id="JBHFQA010000006">
    <property type="protein sequence ID" value="KAL2098415.1"/>
    <property type="molecule type" value="Genomic_DNA"/>
</dbReference>
<comment type="caution">
    <text evidence="4">The sequence shown here is derived from an EMBL/GenBank/DDBJ whole genome shotgun (WGS) entry which is preliminary data.</text>
</comment>
<evidence type="ECO:0000256" key="1">
    <source>
        <dbReference type="PROSITE-ProRule" id="PRU00047"/>
    </source>
</evidence>
<name>A0ABD1KGZ8_9TELE</name>
<dbReference type="PROSITE" id="PS50158">
    <property type="entry name" value="ZF_CCHC"/>
    <property type="match status" value="1"/>
</dbReference>